<sequence>MRPLTSQNVESELSYAYIHAVAASASMGCEVAGRHDDGAGIDAKITAWGPFSGGVLQEVDLKVQLKATVKPPSIVGSSFSYSLAGIARYDDLRSVEVATPRILVVLFLPAHAEDWLSHSDDALLLRNCAYWVSLRGAESSSNATSQTVYLPRVQKFNPVGLAGLMTSLSRFELPTYKGSEP</sequence>
<feature type="domain" description="DUF4365" evidence="1">
    <location>
        <begin position="12"/>
        <end position="166"/>
    </location>
</feature>
<organism evidence="2 3">
    <name type="scientific">Rhizobium leucaenae</name>
    <dbReference type="NCBI Taxonomy" id="29450"/>
    <lineage>
        <taxon>Bacteria</taxon>
        <taxon>Pseudomonadati</taxon>
        <taxon>Pseudomonadota</taxon>
        <taxon>Alphaproteobacteria</taxon>
        <taxon>Hyphomicrobiales</taxon>
        <taxon>Rhizobiaceae</taxon>
        <taxon>Rhizobium/Agrobacterium group</taxon>
        <taxon>Rhizobium</taxon>
    </lineage>
</organism>
<dbReference type="AlphaFoldDB" id="A0A7W7A0A0"/>
<dbReference type="InterPro" id="IPR025375">
    <property type="entry name" value="DUF4365"/>
</dbReference>
<evidence type="ECO:0000313" key="2">
    <source>
        <dbReference type="EMBL" id="MBB4571438.1"/>
    </source>
</evidence>
<dbReference type="Proteomes" id="UP000543836">
    <property type="component" value="Unassembled WGS sequence"/>
</dbReference>
<dbReference type="EMBL" id="JACIIG010000025">
    <property type="protein sequence ID" value="MBB4571438.1"/>
    <property type="molecule type" value="Genomic_DNA"/>
</dbReference>
<comment type="caution">
    <text evidence="2">The sequence shown here is derived from an EMBL/GenBank/DDBJ whole genome shotgun (WGS) entry which is preliminary data.</text>
</comment>
<proteinExistence type="predicted"/>
<dbReference type="Pfam" id="PF14280">
    <property type="entry name" value="DUF4365"/>
    <property type="match status" value="1"/>
</dbReference>
<dbReference type="RefSeq" id="WP_051264247.1">
    <property type="nucleotide sequence ID" value="NZ_JACIIG010000025.1"/>
</dbReference>
<evidence type="ECO:0000313" key="3">
    <source>
        <dbReference type="Proteomes" id="UP000543836"/>
    </source>
</evidence>
<dbReference type="GeneID" id="32531306"/>
<dbReference type="OrthoDB" id="516854at2"/>
<keyword evidence="3" id="KW-1185">Reference proteome</keyword>
<dbReference type="PROSITE" id="PS51257">
    <property type="entry name" value="PROKAR_LIPOPROTEIN"/>
    <property type="match status" value="1"/>
</dbReference>
<name>A0A7W7A0A0_9HYPH</name>
<gene>
    <name evidence="2" type="ORF">GGE60_005599</name>
</gene>
<accession>A0A7W7A0A0</accession>
<reference evidence="2 3" key="1">
    <citation type="submission" date="2020-08" db="EMBL/GenBank/DDBJ databases">
        <title>Genomic Encyclopedia of Type Strains, Phase IV (KMG-V): Genome sequencing to study the core and pangenomes of soil and plant-associated prokaryotes.</title>
        <authorList>
            <person name="Whitman W."/>
        </authorList>
    </citation>
    <scope>NUCLEOTIDE SEQUENCE [LARGE SCALE GENOMIC DNA]</scope>
    <source>
        <strain evidence="2 3">SEMIA 492</strain>
    </source>
</reference>
<evidence type="ECO:0000259" key="1">
    <source>
        <dbReference type="Pfam" id="PF14280"/>
    </source>
</evidence>
<protein>
    <recommendedName>
        <fullName evidence="1">DUF4365 domain-containing protein</fullName>
    </recommendedName>
</protein>